<evidence type="ECO:0008006" key="3">
    <source>
        <dbReference type="Google" id="ProtNLM"/>
    </source>
</evidence>
<sequence>MFVNYGKQLILLFEEILKLISKLNRHIQIDLKGLPLWVDNGVDGFESNRSKVMLALGNFSPTPGLSPQETFKCPGAVASTLTTLGLIEAVNAAKNAFKALVRLCHQEMQQDVSKFVRDTLAHAGYPSIKLKQVFRHITFITYHPRRISWTKGKHTTSKLLSKKASEEMLIKAGRGEHIEIQRVRLNNLDHKAKLVQHRCIKPIWVVNVASFKKNKHSAYEDIRTALPLFYLHDQQLPEPMVCFGKQQVQNRRVRSDKKIESIPFLPSIGVYRYKNNLE</sequence>
<reference evidence="1 2" key="1">
    <citation type="journal article" date="2017" name="Int. J. Syst. Evol. Microbiol.">
        <title>Aquarickettsiella crustaci n. gen. n. sp. (Gammaproteobacteria: Legionellales: Coxiellaceae); a bacterial pathogen of the freshwater crustacean: Gammarus fossarum (Malacostraca: Amphipoda).</title>
        <authorList>
            <person name="Bojko J."/>
            <person name="Dunn A.M."/>
            <person name="Stebbing P.D."/>
            <person name="Van Aerle R."/>
            <person name="Bacela-Spychalska K."/>
            <person name="Bean T.P."/>
            <person name="Stentiford G.D."/>
        </authorList>
    </citation>
    <scope>NUCLEOTIDE SEQUENCE [LARGE SCALE GENOMIC DNA]</scope>
    <source>
        <strain evidence="1">RA15029</strain>
    </source>
</reference>
<dbReference type="GO" id="GO:0006274">
    <property type="term" value="P:DNA replication termination"/>
    <property type="evidence" value="ECO:0007669"/>
    <property type="project" value="InterPro"/>
</dbReference>
<dbReference type="GO" id="GO:0003677">
    <property type="term" value="F:DNA binding"/>
    <property type="evidence" value="ECO:0007669"/>
    <property type="project" value="InterPro"/>
</dbReference>
<evidence type="ECO:0000313" key="2">
    <source>
        <dbReference type="Proteomes" id="UP000226429"/>
    </source>
</evidence>
<accession>A0A370CID0</accession>
<reference evidence="1 2" key="2">
    <citation type="journal article" date="2018" name="J. Invertebr. Pathol.">
        <title>'Candidatus Aquirickettsiella gammari' (Gammaproteobacteria: Legionellales: Coxiellaceae): A bacterial pathogen of the freshwater crustacean Gammarus fossarum (Malacostraca: Amphipoda).</title>
        <authorList>
            <person name="Bojko J."/>
            <person name="Dunn A.M."/>
            <person name="Stebbing P.D."/>
            <person name="van Aerle R."/>
            <person name="Bacela-Spychalska K."/>
            <person name="Bean T.P."/>
            <person name="Urrutia A."/>
            <person name="Stentiford G.D."/>
        </authorList>
    </citation>
    <scope>NUCLEOTIDE SEQUENCE [LARGE SCALE GENOMIC DNA]</scope>
    <source>
        <strain evidence="1">RA15029</strain>
    </source>
</reference>
<proteinExistence type="predicted"/>
<dbReference type="Proteomes" id="UP000226429">
    <property type="component" value="Unassembled WGS sequence"/>
</dbReference>
<dbReference type="Gene3D" id="3.50.14.10">
    <property type="entry name" value="Replication terminator Tus, domain 1 superfamily/Replication terminator Tus"/>
    <property type="match status" value="1"/>
</dbReference>
<protein>
    <recommendedName>
        <fullName evidence="3">DNA replication terminus site-binding protein</fullName>
    </recommendedName>
</protein>
<dbReference type="EMBL" id="NMOS02000015">
    <property type="protein sequence ID" value="RDH40117.1"/>
    <property type="molecule type" value="Genomic_DNA"/>
</dbReference>
<dbReference type="InterPro" id="IPR036381">
    <property type="entry name" value="Tus_dom1"/>
</dbReference>
<evidence type="ECO:0000313" key="1">
    <source>
        <dbReference type="EMBL" id="RDH40117.1"/>
    </source>
</evidence>
<keyword evidence="2" id="KW-1185">Reference proteome</keyword>
<dbReference type="InterPro" id="IPR036384">
    <property type="entry name" value="Tus_sf"/>
</dbReference>
<dbReference type="SUPFAM" id="SSF56596">
    <property type="entry name" value="Replication terminator protein (Tus)"/>
    <property type="match status" value="1"/>
</dbReference>
<name>A0A370CID0_9COXI</name>
<dbReference type="GO" id="GO:0005737">
    <property type="term" value="C:cytoplasm"/>
    <property type="evidence" value="ECO:0007669"/>
    <property type="project" value="InterPro"/>
</dbReference>
<dbReference type="AlphaFoldDB" id="A0A370CID0"/>
<organism evidence="1 2">
    <name type="scientific">Candidatus Aquirickettsiella gammari</name>
    <dbReference type="NCBI Taxonomy" id="2016198"/>
    <lineage>
        <taxon>Bacteria</taxon>
        <taxon>Pseudomonadati</taxon>
        <taxon>Pseudomonadota</taxon>
        <taxon>Gammaproteobacteria</taxon>
        <taxon>Legionellales</taxon>
        <taxon>Coxiellaceae</taxon>
        <taxon>Candidatus Aquirickettsiella</taxon>
    </lineage>
</organism>
<gene>
    <name evidence="1" type="ORF">CFE62_005350</name>
</gene>
<comment type="caution">
    <text evidence="1">The sequence shown here is derived from an EMBL/GenBank/DDBJ whole genome shotgun (WGS) entry which is preliminary data.</text>
</comment>